<gene>
    <name evidence="7" type="ORF">V9T40_011516</name>
</gene>
<evidence type="ECO:0000256" key="5">
    <source>
        <dbReference type="SAM" id="Phobius"/>
    </source>
</evidence>
<dbReference type="Proteomes" id="UP001367676">
    <property type="component" value="Unassembled WGS sequence"/>
</dbReference>
<comment type="caution">
    <text evidence="7">The sequence shown here is derived from an EMBL/GenBank/DDBJ whole genome shotgun (WGS) entry which is preliminary data.</text>
</comment>
<dbReference type="Gene3D" id="1.20.1250.20">
    <property type="entry name" value="MFS general substrate transporter like domains"/>
    <property type="match status" value="1"/>
</dbReference>
<feature type="transmembrane region" description="Helical" evidence="5">
    <location>
        <begin position="106"/>
        <end position="131"/>
    </location>
</feature>
<feature type="transmembrane region" description="Helical" evidence="5">
    <location>
        <begin position="393"/>
        <end position="410"/>
    </location>
</feature>
<evidence type="ECO:0000256" key="3">
    <source>
        <dbReference type="ARBA" id="ARBA00022989"/>
    </source>
</evidence>
<dbReference type="InterPro" id="IPR020846">
    <property type="entry name" value="MFS_dom"/>
</dbReference>
<protein>
    <recommendedName>
        <fullName evidence="6">Major facilitator superfamily (MFS) profile domain-containing protein</fullName>
    </recommendedName>
</protein>
<keyword evidence="4 5" id="KW-0472">Membrane</keyword>
<proteinExistence type="predicted"/>
<dbReference type="Pfam" id="PF00083">
    <property type="entry name" value="Sugar_tr"/>
    <property type="match status" value="1"/>
</dbReference>
<dbReference type="PANTHER" id="PTHR48021">
    <property type="match status" value="1"/>
</dbReference>
<dbReference type="GO" id="GO:0016020">
    <property type="term" value="C:membrane"/>
    <property type="evidence" value="ECO:0007669"/>
    <property type="project" value="UniProtKB-SubCell"/>
</dbReference>
<evidence type="ECO:0000313" key="8">
    <source>
        <dbReference type="Proteomes" id="UP001367676"/>
    </source>
</evidence>
<sequence length="482" mass="53708">MIVDEIKREIIQNGKAKLADPGRYIYMKRQALASINLVMASLCYGVSFAFTGTLLPLIREYVDEESETWLAAINVGVMILGSYLGLLVAGCFGNKKCLVLTDIMSIAGWFCLSLASDFLTFGIGCTLVGFSSGMKTQVSLTYRVEIPEKDLRGIISTIITSAYMLGILMGHLSAIIFPWRAAMRFCSLSPIISLFTITLIPESPTWLLSHGYKDEAKKIFFWLRGQTPQSENEFSNMMKKQTGSEGCAEIGSNLRKMCSKKFFIPFVISAVLLTAQSGSGYDVLVVYTEDFLSNMSSQINTGNVTILFDIISLTFCILSCFFIKLMPRRTIFFCSSAGTVITLVLLILIIIYDWSGDILTLCLCVYTACVNLGILPVSWLVLTEIFPESKRDLGICVSTGFFSFFTFLLVKLVPILVFRVGIVAALALFIGIVTICNFVLFFIMPETKELSLHDMEEAIYQGKFYKCFEMVGCKNQHYIVND</sequence>
<feature type="transmembrane region" description="Helical" evidence="5">
    <location>
        <begin position="31"/>
        <end position="57"/>
    </location>
</feature>
<dbReference type="SUPFAM" id="SSF103473">
    <property type="entry name" value="MFS general substrate transporter"/>
    <property type="match status" value="1"/>
</dbReference>
<dbReference type="InterPro" id="IPR005828">
    <property type="entry name" value="MFS_sugar_transport-like"/>
</dbReference>
<feature type="transmembrane region" description="Helical" evidence="5">
    <location>
        <begin position="358"/>
        <end position="381"/>
    </location>
</feature>
<organism evidence="7 8">
    <name type="scientific">Parthenolecanium corni</name>
    <dbReference type="NCBI Taxonomy" id="536013"/>
    <lineage>
        <taxon>Eukaryota</taxon>
        <taxon>Metazoa</taxon>
        <taxon>Ecdysozoa</taxon>
        <taxon>Arthropoda</taxon>
        <taxon>Hexapoda</taxon>
        <taxon>Insecta</taxon>
        <taxon>Pterygota</taxon>
        <taxon>Neoptera</taxon>
        <taxon>Paraneoptera</taxon>
        <taxon>Hemiptera</taxon>
        <taxon>Sternorrhyncha</taxon>
        <taxon>Coccoidea</taxon>
        <taxon>Coccidae</taxon>
        <taxon>Parthenolecanium</taxon>
    </lineage>
</organism>
<evidence type="ECO:0000256" key="2">
    <source>
        <dbReference type="ARBA" id="ARBA00022692"/>
    </source>
</evidence>
<feature type="transmembrane region" description="Helical" evidence="5">
    <location>
        <begin position="262"/>
        <end position="284"/>
    </location>
</feature>
<feature type="transmembrane region" description="Helical" evidence="5">
    <location>
        <begin position="416"/>
        <end position="443"/>
    </location>
</feature>
<name>A0AAN9T802_9HEMI</name>
<keyword evidence="3 5" id="KW-1133">Transmembrane helix</keyword>
<comment type="subcellular location">
    <subcellularLocation>
        <location evidence="1">Membrane</location>
        <topology evidence="1">Multi-pass membrane protein</topology>
    </subcellularLocation>
</comment>
<feature type="transmembrane region" description="Helical" evidence="5">
    <location>
        <begin position="151"/>
        <end position="177"/>
    </location>
</feature>
<keyword evidence="8" id="KW-1185">Reference proteome</keyword>
<keyword evidence="2 5" id="KW-0812">Transmembrane</keyword>
<dbReference type="GO" id="GO:0022857">
    <property type="term" value="F:transmembrane transporter activity"/>
    <property type="evidence" value="ECO:0007669"/>
    <property type="project" value="InterPro"/>
</dbReference>
<dbReference type="PROSITE" id="PS00217">
    <property type="entry name" value="SUGAR_TRANSPORT_2"/>
    <property type="match status" value="1"/>
</dbReference>
<dbReference type="InterPro" id="IPR036259">
    <property type="entry name" value="MFS_trans_sf"/>
</dbReference>
<evidence type="ECO:0000256" key="4">
    <source>
        <dbReference type="ARBA" id="ARBA00023136"/>
    </source>
</evidence>
<dbReference type="PROSITE" id="PS50850">
    <property type="entry name" value="MFS"/>
    <property type="match status" value="1"/>
</dbReference>
<feature type="transmembrane region" description="Helical" evidence="5">
    <location>
        <begin position="69"/>
        <end position="94"/>
    </location>
</feature>
<dbReference type="PANTHER" id="PTHR48021:SF1">
    <property type="entry name" value="GH07001P-RELATED"/>
    <property type="match status" value="1"/>
</dbReference>
<evidence type="ECO:0000313" key="7">
    <source>
        <dbReference type="EMBL" id="KAK7574325.1"/>
    </source>
</evidence>
<evidence type="ECO:0000256" key="1">
    <source>
        <dbReference type="ARBA" id="ARBA00004141"/>
    </source>
</evidence>
<dbReference type="InterPro" id="IPR005829">
    <property type="entry name" value="Sugar_transporter_CS"/>
</dbReference>
<feature type="domain" description="Major facilitator superfamily (MFS) profile" evidence="6">
    <location>
        <begin position="29"/>
        <end position="448"/>
    </location>
</feature>
<accession>A0AAN9T802</accession>
<dbReference type="EMBL" id="JBBCAQ010000037">
    <property type="protein sequence ID" value="KAK7574325.1"/>
    <property type="molecule type" value="Genomic_DNA"/>
</dbReference>
<feature type="transmembrane region" description="Helical" evidence="5">
    <location>
        <begin position="330"/>
        <end position="352"/>
    </location>
</feature>
<dbReference type="AlphaFoldDB" id="A0AAN9T802"/>
<evidence type="ECO:0000259" key="6">
    <source>
        <dbReference type="PROSITE" id="PS50850"/>
    </source>
</evidence>
<dbReference type="InterPro" id="IPR050549">
    <property type="entry name" value="MFS_Trehalose_Transporter"/>
</dbReference>
<reference evidence="7 8" key="1">
    <citation type="submission" date="2024-03" db="EMBL/GenBank/DDBJ databases">
        <title>Adaptation during the transition from Ophiocordyceps entomopathogen to insect associate is accompanied by gene loss and intensified selection.</title>
        <authorList>
            <person name="Ward C.M."/>
            <person name="Onetto C.A."/>
            <person name="Borneman A.R."/>
        </authorList>
    </citation>
    <scope>NUCLEOTIDE SEQUENCE [LARGE SCALE GENOMIC DNA]</scope>
    <source>
        <strain evidence="7">AWRI1</strain>
        <tissue evidence="7">Single Adult Female</tissue>
    </source>
</reference>
<feature type="transmembrane region" description="Helical" evidence="5">
    <location>
        <begin position="304"/>
        <end position="323"/>
    </location>
</feature>